<name>A0A1G6P928_9FIRM</name>
<reference evidence="5 11" key="2">
    <citation type="submission" date="2019-03" db="EMBL/GenBank/DDBJ databases">
        <title>Deep subsurface shale carbon reservoir microbial communities from Ohio and West Virginia, USA.</title>
        <authorList>
            <person name="Wrighton K."/>
        </authorList>
    </citation>
    <scope>NUCLEOTIDE SEQUENCE [LARGE SCALE GENOMIC DNA]</scope>
    <source>
        <strain evidence="5 11">UTICA-S4D12</strain>
    </source>
</reference>
<dbReference type="AlphaFoldDB" id="A0A1G6P928"/>
<sequence>MNIISFFELDNNCQVLNKKDLEENSQKKIEVPSDNYFKKTERDFDAAGEWLVIDELIEIKNQYLNYIKNEKKQITWIQLPEKYVEEEYMVDYDTDQECPLGIDALIEEDGYPIGVVTGCDSIKQAKVDNNLDGHRYKGLLGIKLNNDYFLSYNKDNREFRLIKTHMDWDRGKHTI</sequence>
<dbReference type="Proteomes" id="UP000199519">
    <property type="component" value="Unassembled WGS sequence"/>
</dbReference>
<evidence type="ECO:0000313" key="3">
    <source>
        <dbReference type="EMBL" id="SDE74272.1"/>
    </source>
</evidence>
<evidence type="ECO:0000313" key="9">
    <source>
        <dbReference type="Proteomes" id="UP000247389"/>
    </source>
</evidence>
<dbReference type="EMBL" id="FNBJ01000001">
    <property type="protein sequence ID" value="SDE74272.1"/>
    <property type="molecule type" value="Genomic_DNA"/>
</dbReference>
<dbReference type="EMBL" id="FMYT01000013">
    <property type="protein sequence ID" value="SDC76742.1"/>
    <property type="molecule type" value="Genomic_DNA"/>
</dbReference>
<dbReference type="EMBL" id="QICM01000003">
    <property type="protein sequence ID" value="PXV69411.1"/>
    <property type="molecule type" value="Genomic_DNA"/>
</dbReference>
<dbReference type="Proteomes" id="UP000295472">
    <property type="component" value="Unassembled WGS sequence"/>
</dbReference>
<dbReference type="EMBL" id="FOHG01000001">
    <property type="protein sequence ID" value="SES61432.1"/>
    <property type="molecule type" value="Genomic_DNA"/>
</dbReference>
<dbReference type="Proteomes" id="UP000295758">
    <property type="component" value="Unassembled WGS sequence"/>
</dbReference>
<evidence type="ECO:0000313" key="1">
    <source>
        <dbReference type="EMBL" id="PXV69411.1"/>
    </source>
</evidence>
<evidence type="ECO:0000313" key="7">
    <source>
        <dbReference type="Proteomes" id="UP000198612"/>
    </source>
</evidence>
<keyword evidence="8" id="KW-1185">Reference proteome</keyword>
<evidence type="ECO:0000313" key="10">
    <source>
        <dbReference type="Proteomes" id="UP000295472"/>
    </source>
</evidence>
<dbReference type="RefSeq" id="WP_089719114.1">
    <property type="nucleotide sequence ID" value="NZ_FMYT01000013.1"/>
</dbReference>
<evidence type="ECO:0000313" key="4">
    <source>
        <dbReference type="EMBL" id="SES61432.1"/>
    </source>
</evidence>
<evidence type="ECO:0000313" key="11">
    <source>
        <dbReference type="Proteomes" id="UP000295758"/>
    </source>
</evidence>
<reference evidence="6 10" key="3">
    <citation type="submission" date="2019-03" db="EMBL/GenBank/DDBJ databases">
        <title>Subsurface microbial communities from deep shales in Ohio and West Virginia, USA.</title>
        <authorList>
            <person name="Wrighton K."/>
        </authorList>
    </citation>
    <scope>NUCLEOTIDE SEQUENCE [LARGE SCALE GENOMIC DNA]</scope>
    <source>
        <strain evidence="6 10">DSMZ 11287</strain>
        <strain evidence="1 9">MSL28</strain>
    </source>
</reference>
<reference evidence="7 8" key="1">
    <citation type="submission" date="2016-10" db="EMBL/GenBank/DDBJ databases">
        <authorList>
            <person name="Varghese N."/>
            <person name="Submissions S."/>
        </authorList>
    </citation>
    <scope>NUCLEOTIDE SEQUENCE [LARGE SCALE GENOMIC DNA]</scope>
    <source>
        <strain evidence="2 12">WG10</strain>
        <strain evidence="3 8">WG2</strain>
        <strain evidence="4 7">WG5</strain>
    </source>
</reference>
<evidence type="ECO:0000313" key="6">
    <source>
        <dbReference type="EMBL" id="TDX46817.1"/>
    </source>
</evidence>
<protein>
    <submittedName>
        <fullName evidence="2">Uncharacterized protein</fullName>
    </submittedName>
</protein>
<proteinExistence type="predicted"/>
<evidence type="ECO:0000313" key="8">
    <source>
        <dbReference type="Proteomes" id="UP000199519"/>
    </source>
</evidence>
<evidence type="ECO:0000313" key="5">
    <source>
        <dbReference type="EMBL" id="TDS33773.1"/>
    </source>
</evidence>
<evidence type="ECO:0000313" key="2">
    <source>
        <dbReference type="EMBL" id="SDC76742.1"/>
    </source>
</evidence>
<organism evidence="2 12">
    <name type="scientific">Halanaerobium congolense</name>
    <dbReference type="NCBI Taxonomy" id="54121"/>
    <lineage>
        <taxon>Bacteria</taxon>
        <taxon>Bacillati</taxon>
        <taxon>Bacillota</taxon>
        <taxon>Clostridia</taxon>
        <taxon>Halanaerobiales</taxon>
        <taxon>Halanaerobiaceae</taxon>
        <taxon>Halanaerobium</taxon>
    </lineage>
</organism>
<dbReference type="GeneID" id="57011757"/>
<dbReference type="EMBL" id="SOEF01000003">
    <property type="protein sequence ID" value="TDX46817.1"/>
    <property type="molecule type" value="Genomic_DNA"/>
</dbReference>
<accession>A0A1G6P928</accession>
<dbReference type="Proteomes" id="UP000247389">
    <property type="component" value="Unassembled WGS sequence"/>
</dbReference>
<dbReference type="Proteomes" id="UP000198612">
    <property type="component" value="Unassembled WGS sequence"/>
</dbReference>
<dbReference type="EMBL" id="SOAA01000004">
    <property type="protein sequence ID" value="TDS33773.1"/>
    <property type="molecule type" value="Genomic_DNA"/>
</dbReference>
<dbReference type="Proteomes" id="UP000324896">
    <property type="component" value="Unassembled WGS sequence"/>
</dbReference>
<evidence type="ECO:0000313" key="12">
    <source>
        <dbReference type="Proteomes" id="UP000324896"/>
    </source>
</evidence>
<gene>
    <name evidence="5" type="ORF">BY453_104166</name>
    <name evidence="6" type="ORF">C7954_10319</name>
    <name evidence="1" type="ORF">C8C78_103125</name>
    <name evidence="2" type="ORF">SAMN04488597_11373</name>
    <name evidence="3" type="ORF">SAMN04488598_101266</name>
    <name evidence="4" type="ORF">SAMN04515652_10125</name>
</gene>